<dbReference type="EMBL" id="JAHRIQ010058428">
    <property type="protein sequence ID" value="MEQ2239751.1"/>
    <property type="molecule type" value="Genomic_DNA"/>
</dbReference>
<sequence>MISLRGVLFGDALPHCSRHGSLNILFLIDQTHILVFFPGTADICPPSKINCVDKALGKKQSSFISFPITIQSHPKKGNGNIISKYDKDFLFSPLQRDEGRLDILKLLFLAVI</sequence>
<proteinExistence type="predicted"/>
<organism evidence="1 2">
    <name type="scientific">Ilyodon furcidens</name>
    <name type="common">goldbreast splitfin</name>
    <dbReference type="NCBI Taxonomy" id="33524"/>
    <lineage>
        <taxon>Eukaryota</taxon>
        <taxon>Metazoa</taxon>
        <taxon>Chordata</taxon>
        <taxon>Craniata</taxon>
        <taxon>Vertebrata</taxon>
        <taxon>Euteleostomi</taxon>
        <taxon>Actinopterygii</taxon>
        <taxon>Neopterygii</taxon>
        <taxon>Teleostei</taxon>
        <taxon>Neoteleostei</taxon>
        <taxon>Acanthomorphata</taxon>
        <taxon>Ovalentaria</taxon>
        <taxon>Atherinomorphae</taxon>
        <taxon>Cyprinodontiformes</taxon>
        <taxon>Goodeidae</taxon>
        <taxon>Ilyodon</taxon>
    </lineage>
</organism>
<accession>A0ABV0U685</accession>
<comment type="caution">
    <text evidence="1">The sequence shown here is derived from an EMBL/GenBank/DDBJ whole genome shotgun (WGS) entry which is preliminary data.</text>
</comment>
<reference evidence="1 2" key="1">
    <citation type="submission" date="2021-06" db="EMBL/GenBank/DDBJ databases">
        <authorList>
            <person name="Palmer J.M."/>
        </authorList>
    </citation>
    <scope>NUCLEOTIDE SEQUENCE [LARGE SCALE GENOMIC DNA]</scope>
    <source>
        <strain evidence="2">if_2019</strain>
        <tissue evidence="1">Muscle</tissue>
    </source>
</reference>
<evidence type="ECO:0000313" key="2">
    <source>
        <dbReference type="Proteomes" id="UP001482620"/>
    </source>
</evidence>
<gene>
    <name evidence="1" type="ORF">ILYODFUR_007709</name>
</gene>
<protein>
    <submittedName>
        <fullName evidence="1">Uncharacterized protein</fullName>
    </submittedName>
</protein>
<keyword evidence="2" id="KW-1185">Reference proteome</keyword>
<evidence type="ECO:0000313" key="1">
    <source>
        <dbReference type="EMBL" id="MEQ2239751.1"/>
    </source>
</evidence>
<dbReference type="Proteomes" id="UP001482620">
    <property type="component" value="Unassembled WGS sequence"/>
</dbReference>
<name>A0ABV0U685_9TELE</name>